<feature type="compositionally biased region" description="Basic and acidic residues" evidence="1">
    <location>
        <begin position="9"/>
        <end position="18"/>
    </location>
</feature>
<feature type="region of interest" description="Disordered" evidence="1">
    <location>
        <begin position="1"/>
        <end position="28"/>
    </location>
</feature>
<dbReference type="Proteomes" id="UP000317410">
    <property type="component" value="Unassembled WGS sequence"/>
</dbReference>
<name>A0A4Y4B6Y9_MICMQ</name>
<proteinExistence type="predicted"/>
<reference evidence="2 3" key="1">
    <citation type="submission" date="2019-06" db="EMBL/GenBank/DDBJ databases">
        <title>Whole genome shotgun sequence of Microbacterium liquefaciens NBRC 15037.</title>
        <authorList>
            <person name="Hosoyama A."/>
            <person name="Uohara A."/>
            <person name="Ohji S."/>
            <person name="Ichikawa N."/>
        </authorList>
    </citation>
    <scope>NUCLEOTIDE SEQUENCE [LARGE SCALE GENOMIC DNA]</scope>
    <source>
        <strain evidence="2 3">NBRC 15037</strain>
    </source>
</reference>
<evidence type="ECO:0000313" key="3">
    <source>
        <dbReference type="Proteomes" id="UP000317410"/>
    </source>
</evidence>
<gene>
    <name evidence="2" type="ORF">MLI01_05480</name>
</gene>
<protein>
    <submittedName>
        <fullName evidence="2">Uncharacterized protein</fullName>
    </submittedName>
</protein>
<evidence type="ECO:0000313" key="2">
    <source>
        <dbReference type="EMBL" id="GEC74403.1"/>
    </source>
</evidence>
<dbReference type="EMBL" id="BJNQ01000002">
    <property type="protein sequence ID" value="GEC74403.1"/>
    <property type="molecule type" value="Genomic_DNA"/>
</dbReference>
<accession>A0A4Y4B6Y9</accession>
<dbReference type="AlphaFoldDB" id="A0A4Y4B6Y9"/>
<sequence length="62" mass="6381">MGALPSVVDGHETDRERPTTPPGAEGNVKVIAPVEVMVRIAKSPFAVTANGRSSVGASKPKL</sequence>
<evidence type="ECO:0000256" key="1">
    <source>
        <dbReference type="SAM" id="MobiDB-lite"/>
    </source>
</evidence>
<comment type="caution">
    <text evidence="2">The sequence shown here is derived from an EMBL/GenBank/DDBJ whole genome shotgun (WGS) entry which is preliminary data.</text>
</comment>
<organism evidence="2 3">
    <name type="scientific">Microbacterium maritypicum</name>
    <name type="common">Microbacterium liquefaciens</name>
    <dbReference type="NCBI Taxonomy" id="33918"/>
    <lineage>
        <taxon>Bacteria</taxon>
        <taxon>Bacillati</taxon>
        <taxon>Actinomycetota</taxon>
        <taxon>Actinomycetes</taxon>
        <taxon>Micrococcales</taxon>
        <taxon>Microbacteriaceae</taxon>
        <taxon>Microbacterium</taxon>
    </lineage>
</organism>